<organism evidence="3 4">
    <name type="scientific">Phyllobacterium endophyticum</name>
    <dbReference type="NCBI Taxonomy" id="1149773"/>
    <lineage>
        <taxon>Bacteria</taxon>
        <taxon>Pseudomonadati</taxon>
        <taxon>Pseudomonadota</taxon>
        <taxon>Alphaproteobacteria</taxon>
        <taxon>Hyphomicrobiales</taxon>
        <taxon>Phyllobacteriaceae</taxon>
        <taxon>Phyllobacterium</taxon>
    </lineage>
</organism>
<dbReference type="GO" id="GO:0008654">
    <property type="term" value="P:phospholipid biosynthetic process"/>
    <property type="evidence" value="ECO:0007669"/>
    <property type="project" value="InterPro"/>
</dbReference>
<gene>
    <name evidence="3" type="ORF">CU100_19695</name>
</gene>
<dbReference type="Gene3D" id="3.30.360.10">
    <property type="entry name" value="Dihydrodipicolinate Reductase, domain 2"/>
    <property type="match status" value="1"/>
</dbReference>
<dbReference type="RefSeq" id="WP_106718286.1">
    <property type="nucleotide sequence ID" value="NZ_JACHXT010000001.1"/>
</dbReference>
<reference evidence="4" key="1">
    <citation type="submission" date="2017-11" db="EMBL/GenBank/DDBJ databases">
        <authorList>
            <person name="Kuznetsova I."/>
            <person name="Sazanova A."/>
            <person name="Chirak E."/>
            <person name="Safronova V."/>
            <person name="Willems A."/>
        </authorList>
    </citation>
    <scope>NUCLEOTIDE SEQUENCE [LARGE SCALE GENOMIC DNA]</scope>
    <source>
        <strain evidence="4">PEPV15</strain>
    </source>
</reference>
<dbReference type="InterPro" id="IPR036291">
    <property type="entry name" value="NAD(P)-bd_dom_sf"/>
</dbReference>
<accession>A0A2P7ANT8</accession>
<evidence type="ECO:0000313" key="3">
    <source>
        <dbReference type="EMBL" id="PSH55872.1"/>
    </source>
</evidence>
<dbReference type="GO" id="GO:0004512">
    <property type="term" value="F:inositol-3-phosphate synthase activity"/>
    <property type="evidence" value="ECO:0007669"/>
    <property type="project" value="InterPro"/>
</dbReference>
<dbReference type="InterPro" id="IPR002587">
    <property type="entry name" value="Myo-inos-1-P_Synthase"/>
</dbReference>
<dbReference type="GO" id="GO:0006021">
    <property type="term" value="P:inositol biosynthetic process"/>
    <property type="evidence" value="ECO:0007669"/>
    <property type="project" value="InterPro"/>
</dbReference>
<proteinExistence type="inferred from homology"/>
<dbReference type="PIRSF" id="PIRSF015578">
    <property type="entry name" value="Myoinos-ppht_syn"/>
    <property type="match status" value="1"/>
</dbReference>
<dbReference type="Proteomes" id="UP000241158">
    <property type="component" value="Unassembled WGS sequence"/>
</dbReference>
<dbReference type="Pfam" id="PF01658">
    <property type="entry name" value="Inos-1-P_synth"/>
    <property type="match status" value="1"/>
</dbReference>
<comment type="similarity">
    <text evidence="1">Belongs to the myo-inositol 1-phosphate synthase family.</text>
</comment>
<dbReference type="SUPFAM" id="SSF51735">
    <property type="entry name" value="NAD(P)-binding Rossmann-fold domains"/>
    <property type="match status" value="1"/>
</dbReference>
<dbReference type="AlphaFoldDB" id="A0A2P7ANT8"/>
<name>A0A2P7ANT8_9HYPH</name>
<dbReference type="PANTHER" id="PTHR43125">
    <property type="entry name" value="INOSITOL-3-PHOSPHATE SYNTHASE"/>
    <property type="match status" value="1"/>
</dbReference>
<dbReference type="InterPro" id="IPR052199">
    <property type="entry name" value="MIPS"/>
</dbReference>
<protein>
    <submittedName>
        <fullName evidence="3">Inositol-3-phosphate synthase</fullName>
    </submittedName>
</protein>
<evidence type="ECO:0000313" key="4">
    <source>
        <dbReference type="Proteomes" id="UP000241158"/>
    </source>
</evidence>
<comment type="caution">
    <text evidence="3">The sequence shown here is derived from an EMBL/GenBank/DDBJ whole genome shotgun (WGS) entry which is preliminary data.</text>
</comment>
<dbReference type="Gene3D" id="3.40.50.720">
    <property type="entry name" value="NAD(P)-binding Rossmann-like Domain"/>
    <property type="match status" value="1"/>
</dbReference>
<dbReference type="PANTHER" id="PTHR43125:SF1">
    <property type="entry name" value="INOSITOL-3-PHOSPHATE SYNTHASE"/>
    <property type="match status" value="1"/>
</dbReference>
<feature type="domain" description="Myo-inositol-1-phosphate synthase GAPDH-like" evidence="2">
    <location>
        <begin position="193"/>
        <end position="301"/>
    </location>
</feature>
<evidence type="ECO:0000259" key="2">
    <source>
        <dbReference type="Pfam" id="PF01658"/>
    </source>
</evidence>
<dbReference type="OrthoDB" id="9766811at2"/>
<dbReference type="InterPro" id="IPR013021">
    <property type="entry name" value="Myo-inos-1-P_Synthase_GAPDH"/>
</dbReference>
<evidence type="ECO:0000256" key="1">
    <source>
        <dbReference type="ARBA" id="ARBA00010813"/>
    </source>
</evidence>
<dbReference type="EMBL" id="PGGN01000004">
    <property type="protein sequence ID" value="PSH55872.1"/>
    <property type="molecule type" value="Genomic_DNA"/>
</dbReference>
<dbReference type="SUPFAM" id="SSF55347">
    <property type="entry name" value="Glyceraldehyde-3-phosphate dehydrogenase-like, C-terminal domain"/>
    <property type="match status" value="1"/>
</dbReference>
<sequence>MRSKSIRVGLVGVGNCASSLVQGLTYYRNVQDNEPVPGLMHIDLGGYHVRDIEISAAFDVAAAKVGHDVAEAIYAEPNNTHRFADVTPIGVEVKRGRTLDGIGKYLLDRIEESPEPVADVADILRQSRTDVLVSYLPVGSEEATKWYAEQALAAGCAFINCIPVFIASKSEWQQKFAARNLPIIGDDIKSQVGATIIHRMLVNLFCERGVRVDRTYQLNFGGNTDFLNMLERERLESKKISKTQSVTSQLDVPLPADDVHVGPSDHVPWLADRKWAYIRLEGTTFGGVPLNAELKLEVWDSPNSAGVVIDAIRCARLALDRGVGGVLTGPSSYFMKSPPRQFTDHEARHRTQLFIDDQEEMLHGAAE</sequence>
<keyword evidence="4" id="KW-1185">Reference proteome</keyword>